<evidence type="ECO:0000313" key="1">
    <source>
        <dbReference type="EMBL" id="ORE15038.1"/>
    </source>
</evidence>
<dbReference type="EMBL" id="KV921442">
    <property type="protein sequence ID" value="ORE15038.1"/>
    <property type="molecule type" value="Genomic_DNA"/>
</dbReference>
<proteinExistence type="predicted"/>
<dbReference type="AlphaFoldDB" id="A0A1X0RT30"/>
<protein>
    <submittedName>
        <fullName evidence="1">Uncharacterized protein</fullName>
    </submittedName>
</protein>
<gene>
    <name evidence="1" type="ORF">BCV71DRAFT_186143</name>
</gene>
<sequence>DLYDCSNRSIQHRQTSDAKFVEIGGLEIGAPIYNNTKAEYNNDIVRLGEITKKMLHRRVMKAKSPREFMTFGVMVYGSIVEYYIHQYYPPQSSTAAPLTPSSSYTFKLIQKCTLPTLSSTCTHMILSLEYLIYYKKLMDDSLARDSDIDKPYLYSPIDHIFTPTVTLLNFD</sequence>
<feature type="non-terminal residue" evidence="1">
    <location>
        <position position="1"/>
    </location>
</feature>
<dbReference type="VEuPathDB" id="FungiDB:BCV72DRAFT_305592"/>
<reference evidence="1 2" key="1">
    <citation type="journal article" date="2016" name="Proc. Natl. Acad. Sci. U.S.A.">
        <title>Lipid metabolic changes in an early divergent fungus govern the establishment of a mutualistic symbiosis with endobacteria.</title>
        <authorList>
            <person name="Lastovetsky O.A."/>
            <person name="Gaspar M.L."/>
            <person name="Mondo S.J."/>
            <person name="LaButti K.M."/>
            <person name="Sandor L."/>
            <person name="Grigoriev I.V."/>
            <person name="Henry S.A."/>
            <person name="Pawlowska T.E."/>
        </authorList>
    </citation>
    <scope>NUCLEOTIDE SEQUENCE [LARGE SCALE GENOMIC DNA]</scope>
    <source>
        <strain evidence="1 2">ATCC 11559</strain>
    </source>
</reference>
<evidence type="ECO:0000313" key="2">
    <source>
        <dbReference type="Proteomes" id="UP000242381"/>
    </source>
</evidence>
<accession>A0A1X0RT30</accession>
<dbReference type="Proteomes" id="UP000242381">
    <property type="component" value="Unassembled WGS sequence"/>
</dbReference>
<name>A0A1X0RT30_RHIZD</name>
<organism evidence="1 2">
    <name type="scientific">Rhizopus microsporus</name>
    <dbReference type="NCBI Taxonomy" id="58291"/>
    <lineage>
        <taxon>Eukaryota</taxon>
        <taxon>Fungi</taxon>
        <taxon>Fungi incertae sedis</taxon>
        <taxon>Mucoromycota</taxon>
        <taxon>Mucoromycotina</taxon>
        <taxon>Mucoromycetes</taxon>
        <taxon>Mucorales</taxon>
        <taxon>Mucorineae</taxon>
        <taxon>Rhizopodaceae</taxon>
        <taxon>Rhizopus</taxon>
    </lineage>
</organism>